<feature type="domain" description="AMMECR1" evidence="1">
    <location>
        <begin position="9"/>
        <end position="203"/>
    </location>
</feature>
<dbReference type="AlphaFoldDB" id="A0AA36FSC0"/>
<dbReference type="Gene3D" id="3.30.700.20">
    <property type="entry name" value="Hypothetical protein ph0010, domain 1"/>
    <property type="match status" value="1"/>
</dbReference>
<dbReference type="PANTHER" id="PTHR13016">
    <property type="entry name" value="AMMECR1 HOMOLOG"/>
    <property type="match status" value="1"/>
</dbReference>
<dbReference type="EMBL" id="CATQJA010001066">
    <property type="protein sequence ID" value="CAJ0565538.1"/>
    <property type="molecule type" value="Genomic_DNA"/>
</dbReference>
<dbReference type="Proteomes" id="UP001177023">
    <property type="component" value="Unassembled WGS sequence"/>
</dbReference>
<keyword evidence="4" id="KW-1185">Reference proteome</keyword>
<evidence type="ECO:0000259" key="1">
    <source>
        <dbReference type="PROSITE" id="PS51112"/>
    </source>
</evidence>
<dbReference type="SUPFAM" id="SSF143447">
    <property type="entry name" value="AMMECR1-like"/>
    <property type="match status" value="1"/>
</dbReference>
<comment type="caution">
    <text evidence="2">The sequence shown here is derived from an EMBL/GenBank/DDBJ whole genome shotgun (WGS) entry which is preliminary data.</text>
</comment>
<reference evidence="2" key="1">
    <citation type="submission" date="2023-06" db="EMBL/GenBank/DDBJ databases">
        <authorList>
            <person name="Delattre M."/>
        </authorList>
    </citation>
    <scope>NUCLEOTIDE SEQUENCE</scope>
    <source>
        <strain evidence="2">AF72</strain>
    </source>
</reference>
<dbReference type="PROSITE" id="PS51112">
    <property type="entry name" value="AMMECR1"/>
    <property type="match status" value="1"/>
</dbReference>
<dbReference type="NCBIfam" id="TIGR00296">
    <property type="entry name" value="TIGR00296 family protein"/>
    <property type="match status" value="1"/>
</dbReference>
<dbReference type="InterPro" id="IPR036071">
    <property type="entry name" value="AMMECR1_dom_sf"/>
</dbReference>
<gene>
    <name evidence="3" type="ORF">MSPICULIGERA_LOCUS14261</name>
    <name evidence="2" type="ORF">MSPICULIGERA_LOCUS4175</name>
</gene>
<accession>A0AA36FSC0</accession>
<name>A0AA36FSC0_9BILA</name>
<evidence type="ECO:0000313" key="3">
    <source>
        <dbReference type="EMBL" id="CAJ0575961.1"/>
    </source>
</evidence>
<dbReference type="PANTHER" id="PTHR13016:SF0">
    <property type="entry name" value="AMME SYNDROME CANDIDATE GENE 1 PROTEIN"/>
    <property type="match status" value="1"/>
</dbReference>
<evidence type="ECO:0000313" key="2">
    <source>
        <dbReference type="EMBL" id="CAJ0565538.1"/>
    </source>
</evidence>
<dbReference type="Pfam" id="PF01871">
    <property type="entry name" value="AMMECR1"/>
    <property type="match status" value="1"/>
</dbReference>
<proteinExistence type="predicted"/>
<dbReference type="InterPro" id="IPR023473">
    <property type="entry name" value="AMMECR1"/>
</dbReference>
<evidence type="ECO:0000313" key="4">
    <source>
        <dbReference type="Proteomes" id="UP001177023"/>
    </source>
</evidence>
<protein>
    <recommendedName>
        <fullName evidence="1">AMMECR1 domain-containing protein</fullName>
    </recommendedName>
</protein>
<dbReference type="InterPro" id="IPR002733">
    <property type="entry name" value="AMMECR1_domain"/>
</dbReference>
<organism evidence="2 4">
    <name type="scientific">Mesorhabditis spiculigera</name>
    <dbReference type="NCBI Taxonomy" id="96644"/>
    <lineage>
        <taxon>Eukaryota</taxon>
        <taxon>Metazoa</taxon>
        <taxon>Ecdysozoa</taxon>
        <taxon>Nematoda</taxon>
        <taxon>Chromadorea</taxon>
        <taxon>Rhabditida</taxon>
        <taxon>Rhabditina</taxon>
        <taxon>Rhabditomorpha</taxon>
        <taxon>Rhabditoidea</taxon>
        <taxon>Rhabditidae</taxon>
        <taxon>Mesorhabditinae</taxon>
        <taxon>Mesorhabditis</taxon>
    </lineage>
</organism>
<dbReference type="EMBL" id="CATQJA010002641">
    <property type="protein sequence ID" value="CAJ0575961.1"/>
    <property type="molecule type" value="Genomic_DNA"/>
</dbReference>
<sequence>MAPNPPEPQSGGQICATRDMVAFCFDVLIGKLTNQTAQCPVSISPAAKYPLFVTWKKGSDKRLRGCIGTFSNLSLPKGIREYALTSAFNDSRFDPIHFSELEQLHCGVSLLVEFEDARDYLDWEVGVHGIRIHYHIDGHDYSAVFLPEVAPECGWGHVETVDNLIKKGGYRGRISEDIRRALKVVRFQSSKLTMSYQDYLAYQAVHR</sequence>
<dbReference type="InterPro" id="IPR027485">
    <property type="entry name" value="AMMECR1_N"/>
</dbReference>
<feature type="non-terminal residue" evidence="2">
    <location>
        <position position="207"/>
    </location>
</feature>